<dbReference type="Proteomes" id="UP001430990">
    <property type="component" value="Plasmid pCC829_1"/>
</dbReference>
<geneLocation type="plasmid" evidence="1 2">
    <name>pCC829_1</name>
</geneLocation>
<accession>A0ABY3R1A1</accession>
<reference evidence="1" key="1">
    <citation type="submission" date="2021-11" db="EMBL/GenBank/DDBJ databases">
        <title>Australian commercial rhizobial inoculants.</title>
        <authorList>
            <person name="Kohlmeier M.G."/>
            <person name="O'Hara G.W."/>
            <person name="Colombi E."/>
            <person name="Ramsay J.P."/>
            <person name="Terpolilli J."/>
        </authorList>
    </citation>
    <scope>NUCLEOTIDE SEQUENCE</scope>
    <source>
        <strain evidence="1">CC829</strain>
        <plasmid evidence="1">pCC829_1</plasmid>
    </source>
</reference>
<evidence type="ECO:0008006" key="3">
    <source>
        <dbReference type="Google" id="ProtNLM"/>
    </source>
</evidence>
<keyword evidence="2" id="KW-1185">Reference proteome</keyword>
<name>A0ABY3R1A1_9BRAD</name>
<evidence type="ECO:0000313" key="1">
    <source>
        <dbReference type="EMBL" id="UFW91897.1"/>
    </source>
</evidence>
<keyword evidence="1" id="KW-0614">Plasmid</keyword>
<gene>
    <name evidence="1" type="ORF">BjapCC829_46665</name>
</gene>
<protein>
    <recommendedName>
        <fullName evidence="3">Transposase</fullName>
    </recommendedName>
</protein>
<sequence>MERRYQHYRLEWCGIEMEVRYCPQWSTCFAHLEIESLCRTPLPVTLTGYRSVHTQTATVERLGGPVRLVEDWLERELDPKLRRKMQPSQY</sequence>
<proteinExistence type="predicted"/>
<evidence type="ECO:0000313" key="2">
    <source>
        <dbReference type="Proteomes" id="UP001430990"/>
    </source>
</evidence>
<dbReference type="EMBL" id="CP088101">
    <property type="protein sequence ID" value="UFW91897.1"/>
    <property type="molecule type" value="Genomic_DNA"/>
</dbReference>
<dbReference type="RefSeq" id="WP_162479126.1">
    <property type="nucleotide sequence ID" value="NZ_CP088101.1"/>
</dbReference>
<organism evidence="1 2">
    <name type="scientific">Bradyrhizobium barranii</name>
    <dbReference type="NCBI Taxonomy" id="2992140"/>
    <lineage>
        <taxon>Bacteria</taxon>
        <taxon>Pseudomonadati</taxon>
        <taxon>Pseudomonadota</taxon>
        <taxon>Alphaproteobacteria</taxon>
        <taxon>Hyphomicrobiales</taxon>
        <taxon>Nitrobacteraceae</taxon>
        <taxon>Bradyrhizobium</taxon>
    </lineage>
</organism>